<organism evidence="3 4">
    <name type="scientific">Ancylostoma duodenale</name>
    <dbReference type="NCBI Taxonomy" id="51022"/>
    <lineage>
        <taxon>Eukaryota</taxon>
        <taxon>Metazoa</taxon>
        <taxon>Ecdysozoa</taxon>
        <taxon>Nematoda</taxon>
        <taxon>Chromadorea</taxon>
        <taxon>Rhabditida</taxon>
        <taxon>Rhabditina</taxon>
        <taxon>Rhabditomorpha</taxon>
        <taxon>Strongyloidea</taxon>
        <taxon>Ancylostomatidae</taxon>
        <taxon>Ancylostomatinae</taxon>
        <taxon>Ancylostoma</taxon>
    </lineage>
</organism>
<dbReference type="PANTHER" id="PTHR13618:SF1">
    <property type="entry name" value="PROTEIN ROGDI HOMOLOG"/>
    <property type="match status" value="1"/>
</dbReference>
<evidence type="ECO:0000313" key="3">
    <source>
        <dbReference type="EMBL" id="KIH64873.1"/>
    </source>
</evidence>
<evidence type="ECO:0000256" key="2">
    <source>
        <dbReference type="SAM" id="Phobius"/>
    </source>
</evidence>
<feature type="transmembrane region" description="Helical" evidence="2">
    <location>
        <begin position="12"/>
        <end position="33"/>
    </location>
</feature>
<reference evidence="3 4" key="1">
    <citation type="submission" date="2013-12" db="EMBL/GenBank/DDBJ databases">
        <title>Draft genome of the parsitic nematode Ancylostoma duodenale.</title>
        <authorList>
            <person name="Mitreva M."/>
        </authorList>
    </citation>
    <scope>NUCLEOTIDE SEQUENCE [LARGE SCALE GENOMIC DNA]</scope>
    <source>
        <strain evidence="3 4">Zhejiang</strain>
    </source>
</reference>
<evidence type="ECO:0000313" key="4">
    <source>
        <dbReference type="Proteomes" id="UP000054047"/>
    </source>
</evidence>
<comment type="similarity">
    <text evidence="1">Belongs to the rogdi family.</text>
</comment>
<dbReference type="Proteomes" id="UP000054047">
    <property type="component" value="Unassembled WGS sequence"/>
</dbReference>
<dbReference type="InterPro" id="IPR028241">
    <property type="entry name" value="RAVE2/Rogdi"/>
</dbReference>
<dbReference type="EMBL" id="KN727828">
    <property type="protein sequence ID" value="KIH64873.1"/>
    <property type="molecule type" value="Genomic_DNA"/>
</dbReference>
<accession>A0A0C2D5P3</accession>
<name>A0A0C2D5P3_9BILA</name>
<dbReference type="OrthoDB" id="5853364at2759"/>
<sequence length="130" mass="13982">MNIVEKFCGHFVNVAFVCIWAISAMLATVTLLGDNVIQAEVAVKHAKSAGGMFRAVAQPDVQWKLQQLQDLGNHIARASVSLCEADARMSEIARSGEFTTETGELILSAARAAKSEISAARTAILLPRKK</sequence>
<dbReference type="AlphaFoldDB" id="A0A0C2D5P3"/>
<dbReference type="PANTHER" id="PTHR13618">
    <property type="entry name" value="LEUCINE ZIPPER CONTAINING TRANSCRIPTION FACTOR LZF1"/>
    <property type="match status" value="1"/>
</dbReference>
<gene>
    <name evidence="3" type="ORF">ANCDUO_04814</name>
</gene>
<keyword evidence="2" id="KW-1133">Transmembrane helix</keyword>
<keyword evidence="2" id="KW-0812">Transmembrane</keyword>
<keyword evidence="4" id="KW-1185">Reference proteome</keyword>
<dbReference type="GO" id="GO:0043291">
    <property type="term" value="C:RAVE complex"/>
    <property type="evidence" value="ECO:0007669"/>
    <property type="project" value="TreeGrafter"/>
</dbReference>
<proteinExistence type="inferred from homology"/>
<protein>
    <submittedName>
        <fullName evidence="3">Uncharacterized protein</fullName>
    </submittedName>
</protein>
<evidence type="ECO:0000256" key="1">
    <source>
        <dbReference type="ARBA" id="ARBA00005535"/>
    </source>
</evidence>
<keyword evidence="2" id="KW-0472">Membrane</keyword>